<protein>
    <submittedName>
        <fullName evidence="1">Uncharacterized protein</fullName>
    </submittedName>
</protein>
<accession>A0A4U6UT56</accession>
<evidence type="ECO:0000313" key="1">
    <source>
        <dbReference type="EMBL" id="TKW18922.1"/>
    </source>
</evidence>
<evidence type="ECO:0000313" key="2">
    <source>
        <dbReference type="Proteomes" id="UP000298652"/>
    </source>
</evidence>
<name>A0A4U6UT56_SETVI</name>
<proteinExistence type="predicted"/>
<dbReference type="Gramene" id="TKW18922">
    <property type="protein sequence ID" value="TKW18922"/>
    <property type="gene ID" value="SEVIR_5G464200v2"/>
</dbReference>
<dbReference type="AlphaFoldDB" id="A0A4U6UT56"/>
<sequence length="163" mass="18632">MDNLLQNEVSLQTKYTINSWDQGIWRVRLRKMWNQAWAVVGLREHLQYQKIYAGRARQQQPVDSTCARRRIGEGVESSPFVAVRRSWPSARGSSRHRESESMVVDSGRVSSIQCGEIENVAWMSSIRAGGARFLVAAAGLRLPSSWWRTSRERDIRHGMEGSD</sequence>
<dbReference type="EMBL" id="CM016556">
    <property type="protein sequence ID" value="TKW18922.1"/>
    <property type="molecule type" value="Genomic_DNA"/>
</dbReference>
<organism evidence="1 2">
    <name type="scientific">Setaria viridis</name>
    <name type="common">Green bristlegrass</name>
    <name type="synonym">Setaria italica subsp. viridis</name>
    <dbReference type="NCBI Taxonomy" id="4556"/>
    <lineage>
        <taxon>Eukaryota</taxon>
        <taxon>Viridiplantae</taxon>
        <taxon>Streptophyta</taxon>
        <taxon>Embryophyta</taxon>
        <taxon>Tracheophyta</taxon>
        <taxon>Spermatophyta</taxon>
        <taxon>Magnoliopsida</taxon>
        <taxon>Liliopsida</taxon>
        <taxon>Poales</taxon>
        <taxon>Poaceae</taxon>
        <taxon>PACMAD clade</taxon>
        <taxon>Panicoideae</taxon>
        <taxon>Panicodae</taxon>
        <taxon>Paniceae</taxon>
        <taxon>Cenchrinae</taxon>
        <taxon>Setaria</taxon>
    </lineage>
</organism>
<gene>
    <name evidence="1" type="ORF">SEVIR_5G464200v2</name>
</gene>
<reference evidence="1" key="1">
    <citation type="submission" date="2019-03" db="EMBL/GenBank/DDBJ databases">
        <title>WGS assembly of Setaria viridis.</title>
        <authorList>
            <person name="Huang P."/>
            <person name="Jenkins J."/>
            <person name="Grimwood J."/>
            <person name="Barry K."/>
            <person name="Healey A."/>
            <person name="Mamidi S."/>
            <person name="Sreedasyam A."/>
            <person name="Shu S."/>
            <person name="Feldman M."/>
            <person name="Wu J."/>
            <person name="Yu Y."/>
            <person name="Chen C."/>
            <person name="Johnson J."/>
            <person name="Rokhsar D."/>
            <person name="Baxter I."/>
            <person name="Schmutz J."/>
            <person name="Brutnell T."/>
            <person name="Kellogg E."/>
        </authorList>
    </citation>
    <scope>NUCLEOTIDE SEQUENCE [LARGE SCALE GENOMIC DNA]</scope>
</reference>
<keyword evidence="2" id="KW-1185">Reference proteome</keyword>
<dbReference type="Proteomes" id="UP000298652">
    <property type="component" value="Chromosome 5"/>
</dbReference>